<dbReference type="GO" id="GO:0016705">
    <property type="term" value="F:oxidoreductase activity, acting on paired donors, with incorporation or reduction of molecular oxygen"/>
    <property type="evidence" value="ECO:0007669"/>
    <property type="project" value="InterPro"/>
</dbReference>
<dbReference type="InterPro" id="IPR017972">
    <property type="entry name" value="Cyt_P450_CS"/>
</dbReference>
<dbReference type="GO" id="GO:0005506">
    <property type="term" value="F:iron ion binding"/>
    <property type="evidence" value="ECO:0007669"/>
    <property type="project" value="InterPro"/>
</dbReference>
<name>A0A1H8WKV0_9ACTN</name>
<gene>
    <name evidence="8" type="ORF">SAMN05660991_04500</name>
</gene>
<dbReference type="OrthoDB" id="5500002at2"/>
<dbReference type="Proteomes" id="UP000198960">
    <property type="component" value="Unassembled WGS sequence"/>
</dbReference>
<dbReference type="RefSeq" id="WP_091949241.1">
    <property type="nucleotide sequence ID" value="NZ_FOEE01000022.1"/>
</dbReference>
<keyword evidence="4 7" id="KW-0560">Oxidoreductase</keyword>
<dbReference type="GO" id="GO:0004497">
    <property type="term" value="F:monooxygenase activity"/>
    <property type="evidence" value="ECO:0007669"/>
    <property type="project" value="UniProtKB-KW"/>
</dbReference>
<dbReference type="PANTHER" id="PTHR46696">
    <property type="entry name" value="P450, PUTATIVE (EUROFUNG)-RELATED"/>
    <property type="match status" value="1"/>
</dbReference>
<keyword evidence="2 7" id="KW-0349">Heme</keyword>
<keyword evidence="5 7" id="KW-0408">Iron</keyword>
<dbReference type="PRINTS" id="PR00359">
    <property type="entry name" value="BP450"/>
</dbReference>
<evidence type="ECO:0008006" key="10">
    <source>
        <dbReference type="Google" id="ProtNLM"/>
    </source>
</evidence>
<organism evidence="8 9">
    <name type="scientific">Trujillonella endophytica</name>
    <dbReference type="NCBI Taxonomy" id="673521"/>
    <lineage>
        <taxon>Bacteria</taxon>
        <taxon>Bacillati</taxon>
        <taxon>Actinomycetota</taxon>
        <taxon>Actinomycetes</taxon>
        <taxon>Geodermatophilales</taxon>
        <taxon>Geodermatophilaceae</taxon>
        <taxon>Trujillonella</taxon>
    </lineage>
</organism>
<evidence type="ECO:0000256" key="1">
    <source>
        <dbReference type="ARBA" id="ARBA00010617"/>
    </source>
</evidence>
<dbReference type="PANTHER" id="PTHR46696:SF1">
    <property type="entry name" value="CYTOCHROME P450 YJIB-RELATED"/>
    <property type="match status" value="1"/>
</dbReference>
<proteinExistence type="inferred from homology"/>
<comment type="similarity">
    <text evidence="1 7">Belongs to the cytochrome P450 family.</text>
</comment>
<keyword evidence="3 7" id="KW-0479">Metal-binding</keyword>
<dbReference type="AlphaFoldDB" id="A0A1H8WKV0"/>
<reference evidence="9" key="1">
    <citation type="submission" date="2016-10" db="EMBL/GenBank/DDBJ databases">
        <authorList>
            <person name="Varghese N."/>
            <person name="Submissions S."/>
        </authorList>
    </citation>
    <scope>NUCLEOTIDE SEQUENCE [LARGE SCALE GENOMIC DNA]</scope>
    <source>
        <strain evidence="9">DSM 45413</strain>
    </source>
</reference>
<dbReference type="PROSITE" id="PS00086">
    <property type="entry name" value="CYTOCHROME_P450"/>
    <property type="match status" value="1"/>
</dbReference>
<dbReference type="InterPro" id="IPR036396">
    <property type="entry name" value="Cyt_P450_sf"/>
</dbReference>
<sequence length="408" mass="44545">MTSTAPPPIDLADPAVVADPYPAFARARAQAPVQWHDGLGLWLAFTHAEAGAVLRDRRLGRIWRDREPAERFGSFNLIHRNAILEMEPPDHTRLRRLISTAFARGHVERLRPWVQELARELVDGLVVRSAGREPVDVLAGMAEELPVAVIAELLGVPHADRPLLRPWSNAIVKMYEYGRTTAVEDAAERAAAEFVAYLRGLVADRRRAPGEDLVSHLVSVRDDSVTAPAQAQLTEDELVTTCILLLNAGHEATVNVSGNGLLALLEHPDQLARLRADPDLLPTAIEELMRFDSPLQLFERTATEDVELGGATVARGQKVAALLGSANRDPAVFADPDALDLGRSPNPQISFGAGVHFCIGAPLARVELQATFGALLERTSRLELGRPPRRRPEFVIRGLAELPVVLTP</sequence>
<dbReference type="SUPFAM" id="SSF48264">
    <property type="entry name" value="Cytochrome P450"/>
    <property type="match status" value="1"/>
</dbReference>
<keyword evidence="6 7" id="KW-0503">Monooxygenase</keyword>
<dbReference type="Gene3D" id="1.10.630.10">
    <property type="entry name" value="Cytochrome P450"/>
    <property type="match status" value="1"/>
</dbReference>
<evidence type="ECO:0000256" key="2">
    <source>
        <dbReference type="ARBA" id="ARBA00022617"/>
    </source>
</evidence>
<dbReference type="STRING" id="673521.SAMN05660991_04500"/>
<evidence type="ECO:0000256" key="3">
    <source>
        <dbReference type="ARBA" id="ARBA00022723"/>
    </source>
</evidence>
<dbReference type="GO" id="GO:0020037">
    <property type="term" value="F:heme binding"/>
    <property type="evidence" value="ECO:0007669"/>
    <property type="project" value="InterPro"/>
</dbReference>
<evidence type="ECO:0000313" key="8">
    <source>
        <dbReference type="EMBL" id="SEP28219.1"/>
    </source>
</evidence>
<evidence type="ECO:0000256" key="7">
    <source>
        <dbReference type="RuleBase" id="RU000461"/>
    </source>
</evidence>
<accession>A0A1H8WKV0</accession>
<protein>
    <recommendedName>
        <fullName evidence="10">Cytochrome P450</fullName>
    </recommendedName>
</protein>
<evidence type="ECO:0000256" key="5">
    <source>
        <dbReference type="ARBA" id="ARBA00023004"/>
    </source>
</evidence>
<dbReference type="CDD" id="cd20625">
    <property type="entry name" value="CYP164-like"/>
    <property type="match status" value="1"/>
</dbReference>
<keyword evidence="9" id="KW-1185">Reference proteome</keyword>
<dbReference type="EMBL" id="FOEE01000022">
    <property type="protein sequence ID" value="SEP28219.1"/>
    <property type="molecule type" value="Genomic_DNA"/>
</dbReference>
<dbReference type="InterPro" id="IPR001128">
    <property type="entry name" value="Cyt_P450"/>
</dbReference>
<dbReference type="FunFam" id="1.10.630.10:FF:000018">
    <property type="entry name" value="Cytochrome P450 monooxygenase"/>
    <property type="match status" value="1"/>
</dbReference>
<evidence type="ECO:0000256" key="6">
    <source>
        <dbReference type="ARBA" id="ARBA00023033"/>
    </source>
</evidence>
<dbReference type="InterPro" id="IPR002397">
    <property type="entry name" value="Cyt_P450_B"/>
</dbReference>
<evidence type="ECO:0000313" key="9">
    <source>
        <dbReference type="Proteomes" id="UP000198960"/>
    </source>
</evidence>
<evidence type="ECO:0000256" key="4">
    <source>
        <dbReference type="ARBA" id="ARBA00023002"/>
    </source>
</evidence>
<dbReference type="Pfam" id="PF00067">
    <property type="entry name" value="p450"/>
    <property type="match status" value="1"/>
</dbReference>